<sequence>MSSVIKINEKANHPQPIITASGDGLPGLELVEYGDYAFVIQSIQARLEGQYRTRFQLYVQEDYGQDLWDQLERDIQASNPDVERLCAVFDTVEARTFTFGDAMEGEVPRMFPSLRNNVFVYPRFRVAMARVPMFRQHGISCEDFIWAESDAGLAEFLTDMSRRQRQYDREQVTVFKDTRDGLDRERESLTRGVRRDEVVMNEGVKTEIYRSIDEFFAQDRHFFQTYGLPYKRGILLYGKPGNGKTTLVKSIAGSVDAPVAYWHITEYTTSDSIQEVFEAAVRMAPMVLVIEDIDSMPESARSYFLNTLDGATSKEGIFLIGTTNYPEKIDPALMNRAGRFDRAYEIKLPDEEQRRSYLLLKRLHELLDDEAVAVAARATEGFTFAQLGELYVSAALRKHYEHTVDVEQLVREMNTELGKGRTQLWHSDQKSSRVGFTTG</sequence>
<evidence type="ECO:0000259" key="2">
    <source>
        <dbReference type="SMART" id="SM00382"/>
    </source>
</evidence>
<accession>A0A081P813</accession>
<dbReference type="InterPro" id="IPR027417">
    <property type="entry name" value="P-loop_NTPase"/>
</dbReference>
<dbReference type="InterPro" id="IPR003593">
    <property type="entry name" value="AAA+_ATPase"/>
</dbReference>
<dbReference type="PANTHER" id="PTHR23077:SF198">
    <property type="entry name" value="ATP-DEPENDENT ZINC METALLOPROTEASE FTSH"/>
    <property type="match status" value="1"/>
</dbReference>
<keyword evidence="1" id="KW-0547">Nucleotide-binding</keyword>
<keyword evidence="4" id="KW-1185">Reference proteome</keyword>
<dbReference type="GO" id="GO:0005524">
    <property type="term" value="F:ATP binding"/>
    <property type="evidence" value="ECO:0007669"/>
    <property type="project" value="UniProtKB-KW"/>
</dbReference>
<dbReference type="SMART" id="SM00382">
    <property type="entry name" value="AAA"/>
    <property type="match status" value="1"/>
</dbReference>
<dbReference type="RefSeq" id="WP_036678060.1">
    <property type="nucleotide sequence ID" value="NZ_JNVM01000005.1"/>
</dbReference>
<evidence type="ECO:0000313" key="3">
    <source>
        <dbReference type="EMBL" id="KEQ26836.1"/>
    </source>
</evidence>
<dbReference type="SUPFAM" id="SSF52540">
    <property type="entry name" value="P-loop containing nucleoside triphosphate hydrolases"/>
    <property type="match status" value="1"/>
</dbReference>
<evidence type="ECO:0000313" key="4">
    <source>
        <dbReference type="Proteomes" id="UP000028123"/>
    </source>
</evidence>
<dbReference type="GO" id="GO:0016887">
    <property type="term" value="F:ATP hydrolysis activity"/>
    <property type="evidence" value="ECO:0007669"/>
    <property type="project" value="InterPro"/>
</dbReference>
<protein>
    <submittedName>
        <fullName evidence="3">ATPase</fullName>
    </submittedName>
</protein>
<name>A0A081P813_9BACL</name>
<reference evidence="3 4" key="1">
    <citation type="submission" date="2014-06" db="EMBL/GenBank/DDBJ databases">
        <title>Draft genome sequence of Paenibacillus sp. MSt1.</title>
        <authorList>
            <person name="Aw Y.K."/>
            <person name="Ong K.S."/>
            <person name="Gan H.M."/>
            <person name="Lee S.M."/>
        </authorList>
    </citation>
    <scope>NUCLEOTIDE SEQUENCE [LARGE SCALE GENOMIC DNA]</scope>
    <source>
        <strain evidence="3 4">MSt1</strain>
    </source>
</reference>
<dbReference type="EMBL" id="JNVM01000005">
    <property type="protein sequence ID" value="KEQ26836.1"/>
    <property type="molecule type" value="Genomic_DNA"/>
</dbReference>
<dbReference type="Gene3D" id="3.40.50.300">
    <property type="entry name" value="P-loop containing nucleotide triphosphate hydrolases"/>
    <property type="match status" value="1"/>
</dbReference>
<dbReference type="PANTHER" id="PTHR23077">
    <property type="entry name" value="AAA-FAMILY ATPASE"/>
    <property type="match status" value="1"/>
</dbReference>
<keyword evidence="1" id="KW-0067">ATP-binding</keyword>
<gene>
    <name evidence="3" type="ORF">ET33_29240</name>
</gene>
<dbReference type="eggNOG" id="COG0465">
    <property type="taxonomic scope" value="Bacteria"/>
</dbReference>
<dbReference type="OrthoDB" id="9806903at2"/>
<feature type="domain" description="AAA+ ATPase" evidence="2">
    <location>
        <begin position="230"/>
        <end position="350"/>
    </location>
</feature>
<dbReference type="InterPro" id="IPR003959">
    <property type="entry name" value="ATPase_AAA_core"/>
</dbReference>
<dbReference type="Proteomes" id="UP000028123">
    <property type="component" value="Unassembled WGS sequence"/>
</dbReference>
<dbReference type="CDD" id="cd19481">
    <property type="entry name" value="RecA-like_protease"/>
    <property type="match status" value="1"/>
</dbReference>
<proteinExistence type="inferred from homology"/>
<comment type="similarity">
    <text evidence="1">Belongs to the AAA ATPase family.</text>
</comment>
<evidence type="ECO:0000256" key="1">
    <source>
        <dbReference type="RuleBase" id="RU003651"/>
    </source>
</evidence>
<organism evidence="3 4">
    <name type="scientific">Paenibacillus tyrfis</name>
    <dbReference type="NCBI Taxonomy" id="1501230"/>
    <lineage>
        <taxon>Bacteria</taxon>
        <taxon>Bacillati</taxon>
        <taxon>Bacillota</taxon>
        <taxon>Bacilli</taxon>
        <taxon>Bacillales</taxon>
        <taxon>Paenibacillaceae</taxon>
        <taxon>Paenibacillus</taxon>
    </lineage>
</organism>
<dbReference type="Pfam" id="PF00004">
    <property type="entry name" value="AAA"/>
    <property type="match status" value="1"/>
</dbReference>
<dbReference type="PROSITE" id="PS00674">
    <property type="entry name" value="AAA"/>
    <property type="match status" value="1"/>
</dbReference>
<comment type="caution">
    <text evidence="3">The sequence shown here is derived from an EMBL/GenBank/DDBJ whole genome shotgun (WGS) entry which is preliminary data.</text>
</comment>
<dbReference type="InterPro" id="IPR003960">
    <property type="entry name" value="ATPase_AAA_CS"/>
</dbReference>
<dbReference type="InterPro" id="IPR050168">
    <property type="entry name" value="AAA_ATPase_domain"/>
</dbReference>
<dbReference type="AlphaFoldDB" id="A0A081P813"/>